<sequence>MMINTSWSVLVSCPAWTADSGKPLIAFKSPLTSSIPATSNFPLSKYSRTCSEVTDGRASLTFFASFFNFLPNTGQSATALYSTPYFASSEVITTSRTFNSSIM</sequence>
<gene>
    <name evidence="1" type="primary">YBL0735</name>
</gene>
<reference evidence="1" key="1">
    <citation type="journal article" date="1995" name="Yeast">
        <title>Sequence analysis of a 78.6 kb segment of the left end of Saccharomyces cerevisiae chromosome II.</title>
        <authorList>
            <person name="Obermaier B."/>
            <person name="Gassenhuber J."/>
            <person name="Piravandi E."/>
            <person name="Domdey H."/>
        </authorList>
    </citation>
    <scope>NUCLEOTIDE SEQUENCE</scope>
    <source>
        <strain evidence="1">S 288c</strain>
    </source>
</reference>
<proteinExistence type="predicted"/>
<dbReference type="EMBL" id="X79489">
    <property type="protein sequence ID" value="CAA56035.1"/>
    <property type="molecule type" value="Genomic_DNA"/>
</dbReference>
<protein>
    <submittedName>
        <fullName evidence="1">A-103 protein</fullName>
    </submittedName>
</protein>
<dbReference type="AlphaFoldDB" id="E9PA59"/>
<name>E9PA59_YEASX</name>
<organism evidence="1">
    <name type="scientific">Saccharomyces cerevisiae</name>
    <name type="common">Baker's yeast</name>
    <dbReference type="NCBI Taxonomy" id="4932"/>
    <lineage>
        <taxon>Eukaryota</taxon>
        <taxon>Fungi</taxon>
        <taxon>Dikarya</taxon>
        <taxon>Ascomycota</taxon>
        <taxon>Saccharomycotina</taxon>
        <taxon>Saccharomycetes</taxon>
        <taxon>Saccharomycetales</taxon>
        <taxon>Saccharomycetaceae</taxon>
        <taxon>Saccharomyces</taxon>
    </lineage>
</organism>
<evidence type="ECO:0000313" key="1">
    <source>
        <dbReference type="EMBL" id="CAA56035.1"/>
    </source>
</evidence>
<accession>E9PA59</accession>